<dbReference type="InterPro" id="IPR042089">
    <property type="entry name" value="Peptidase_M13_dom_2"/>
</dbReference>
<dbReference type="AlphaFoldDB" id="A0A0R1QI64"/>
<evidence type="ECO:0000256" key="6">
    <source>
        <dbReference type="ARBA" id="ARBA00022833"/>
    </source>
</evidence>
<keyword evidence="6" id="KW-0862">Zinc</keyword>
<keyword evidence="5" id="KW-0378">Hydrolase</keyword>
<keyword evidence="11" id="KW-1185">Reference proteome</keyword>
<name>A0A0R1QI64_9LACO</name>
<dbReference type="PANTHER" id="PTHR11733:SF167">
    <property type="entry name" value="FI17812P1-RELATED"/>
    <property type="match status" value="1"/>
</dbReference>
<evidence type="ECO:0000256" key="7">
    <source>
        <dbReference type="ARBA" id="ARBA00023049"/>
    </source>
</evidence>
<sequence>MKGVLSMTKVQDDLYEAVNGEWAKTATIPDDKPTTGGFADLADDVEKKLMGDFDAVAKGEKSAPDQYFAEAVKLYQKAADFKARDAAGIKPVLNRLVNLNQVDSMAGFNAKAAQLDLDLYPLPFSAGVEPDMKNTAQNVFTVSGPSTILPDTTYYADDNPQGPQLMGLWSDMAKKILAQTDLLPEDQAAYLADTIAFDAEIAKHVKSSEEWADYPKAYNPYKFDDVVEKFGEFDFAKYADTLLPAHPDTVIVADPRFLDEFTQLFNADTFIQYAHWAYVIELLSNTGYLSDDLRIEGGSFSRALSGLAAAPTQAKHAYRLANSVFSEPIGIYYGQTYFGEAAKADVTKLVEKMIATYKRRLAKSDWLMQSTKDKAIVKLNTMVLKMGYPDKANAVYDLLHVDEKADLLTAATEIAKTRHAYHLQQLTKPVDRSEWAMPGHLVNACYDPSRNDITFPAAILQAPFYALSQSDSQNLGGIGAVIAHEISHGFDNNGAQFDEFGNLSDWWQPEDYDHFKVLTQEMIDQFDGLETEAGPVNGKLVVSENIADAGGLAAALETAKGLDDTDLKAFFTNWAEVWRMKARKQYMQLLLSIDVHAPAKLRANVQVQNLEDWYTTFDVKPGDGMYLAPDKRITIW</sequence>
<keyword evidence="4" id="KW-0479">Metal-binding</keyword>
<proteinExistence type="inferred from homology"/>
<evidence type="ECO:0000313" key="11">
    <source>
        <dbReference type="Proteomes" id="UP000051790"/>
    </source>
</evidence>
<organism evidence="10 11">
    <name type="scientific">Lacticaseibacillus manihotivorans DSM 13343 = JCM 12514</name>
    <dbReference type="NCBI Taxonomy" id="1423769"/>
    <lineage>
        <taxon>Bacteria</taxon>
        <taxon>Bacillati</taxon>
        <taxon>Bacillota</taxon>
        <taxon>Bacilli</taxon>
        <taxon>Lactobacillales</taxon>
        <taxon>Lactobacillaceae</taxon>
        <taxon>Lacticaseibacillus</taxon>
    </lineage>
</organism>
<evidence type="ECO:0000259" key="9">
    <source>
        <dbReference type="Pfam" id="PF05649"/>
    </source>
</evidence>
<dbReference type="InterPro" id="IPR000718">
    <property type="entry name" value="Peptidase_M13"/>
</dbReference>
<dbReference type="InterPro" id="IPR018497">
    <property type="entry name" value="Peptidase_M13_C"/>
</dbReference>
<dbReference type="PATRIC" id="fig|1423769.4.peg.1335"/>
<accession>A0A0R1QI64</accession>
<dbReference type="PANTHER" id="PTHR11733">
    <property type="entry name" value="ZINC METALLOPROTEASE FAMILY M13 NEPRILYSIN-RELATED"/>
    <property type="match status" value="1"/>
</dbReference>
<keyword evidence="3" id="KW-0645">Protease</keyword>
<evidence type="ECO:0000256" key="3">
    <source>
        <dbReference type="ARBA" id="ARBA00022670"/>
    </source>
</evidence>
<gene>
    <name evidence="10" type="ORF">FD01_GL001236</name>
</gene>
<dbReference type="GO" id="GO:0004222">
    <property type="term" value="F:metalloendopeptidase activity"/>
    <property type="evidence" value="ECO:0007669"/>
    <property type="project" value="InterPro"/>
</dbReference>
<feature type="domain" description="Peptidase M13 C-terminal" evidence="8">
    <location>
        <begin position="443"/>
        <end position="633"/>
    </location>
</feature>
<dbReference type="PROSITE" id="PS51885">
    <property type="entry name" value="NEPRILYSIN"/>
    <property type="match status" value="1"/>
</dbReference>
<evidence type="ECO:0000256" key="5">
    <source>
        <dbReference type="ARBA" id="ARBA00022801"/>
    </source>
</evidence>
<keyword evidence="7" id="KW-0482">Metalloprotease</keyword>
<dbReference type="PRINTS" id="PR00786">
    <property type="entry name" value="NEPRILYSIN"/>
</dbReference>
<dbReference type="GO" id="GO:0016485">
    <property type="term" value="P:protein processing"/>
    <property type="evidence" value="ECO:0007669"/>
    <property type="project" value="TreeGrafter"/>
</dbReference>
<dbReference type="Pfam" id="PF01431">
    <property type="entry name" value="Peptidase_M13"/>
    <property type="match status" value="1"/>
</dbReference>
<dbReference type="Gene3D" id="3.40.390.10">
    <property type="entry name" value="Collagenase (Catalytic Domain)"/>
    <property type="match status" value="1"/>
</dbReference>
<evidence type="ECO:0000256" key="2">
    <source>
        <dbReference type="ARBA" id="ARBA00007357"/>
    </source>
</evidence>
<evidence type="ECO:0000259" key="8">
    <source>
        <dbReference type="Pfam" id="PF01431"/>
    </source>
</evidence>
<dbReference type="Pfam" id="PF05649">
    <property type="entry name" value="Peptidase_M13_N"/>
    <property type="match status" value="1"/>
</dbReference>
<dbReference type="GO" id="GO:0046872">
    <property type="term" value="F:metal ion binding"/>
    <property type="evidence" value="ECO:0007669"/>
    <property type="project" value="UniProtKB-KW"/>
</dbReference>
<dbReference type="SUPFAM" id="SSF55486">
    <property type="entry name" value="Metalloproteases ('zincins'), catalytic domain"/>
    <property type="match status" value="1"/>
</dbReference>
<dbReference type="InterPro" id="IPR008753">
    <property type="entry name" value="Peptidase_M13_N"/>
</dbReference>
<evidence type="ECO:0000313" key="10">
    <source>
        <dbReference type="EMBL" id="KRL44241.1"/>
    </source>
</evidence>
<reference evidence="10 11" key="1">
    <citation type="journal article" date="2015" name="Genome Announc.">
        <title>Expanding the biotechnology potential of lactobacilli through comparative genomics of 213 strains and associated genera.</title>
        <authorList>
            <person name="Sun Z."/>
            <person name="Harris H.M."/>
            <person name="McCann A."/>
            <person name="Guo C."/>
            <person name="Argimon S."/>
            <person name="Zhang W."/>
            <person name="Yang X."/>
            <person name="Jeffery I.B."/>
            <person name="Cooney J.C."/>
            <person name="Kagawa T.F."/>
            <person name="Liu W."/>
            <person name="Song Y."/>
            <person name="Salvetti E."/>
            <person name="Wrobel A."/>
            <person name="Rasinkangas P."/>
            <person name="Parkhill J."/>
            <person name="Rea M.C."/>
            <person name="O'Sullivan O."/>
            <person name="Ritari J."/>
            <person name="Douillard F.P."/>
            <person name="Paul Ross R."/>
            <person name="Yang R."/>
            <person name="Briner A.E."/>
            <person name="Felis G.E."/>
            <person name="de Vos W.M."/>
            <person name="Barrangou R."/>
            <person name="Klaenhammer T.R."/>
            <person name="Caufield P.W."/>
            <person name="Cui Y."/>
            <person name="Zhang H."/>
            <person name="O'Toole P.W."/>
        </authorList>
    </citation>
    <scope>NUCLEOTIDE SEQUENCE [LARGE SCALE GENOMIC DNA]</scope>
    <source>
        <strain evidence="10 11">DSM 13343</strain>
    </source>
</reference>
<dbReference type="GO" id="GO:0005886">
    <property type="term" value="C:plasma membrane"/>
    <property type="evidence" value="ECO:0007669"/>
    <property type="project" value="TreeGrafter"/>
</dbReference>
<comment type="caution">
    <text evidence="10">The sequence shown here is derived from an EMBL/GenBank/DDBJ whole genome shotgun (WGS) entry which is preliminary data.</text>
</comment>
<comment type="cofactor">
    <cofactor evidence="1">
        <name>Zn(2+)</name>
        <dbReference type="ChEBI" id="CHEBI:29105"/>
    </cofactor>
</comment>
<dbReference type="EMBL" id="AZEU01000164">
    <property type="protein sequence ID" value="KRL44241.1"/>
    <property type="molecule type" value="Genomic_DNA"/>
</dbReference>
<feature type="domain" description="Peptidase M13 N-terminal" evidence="9">
    <location>
        <begin position="11"/>
        <end position="389"/>
    </location>
</feature>
<evidence type="ECO:0000256" key="1">
    <source>
        <dbReference type="ARBA" id="ARBA00001947"/>
    </source>
</evidence>
<comment type="similarity">
    <text evidence="2">Belongs to the peptidase M13 family.</text>
</comment>
<protein>
    <submittedName>
        <fullName evidence="10">Endopeptidase O</fullName>
    </submittedName>
</protein>
<dbReference type="CDD" id="cd08662">
    <property type="entry name" value="M13"/>
    <property type="match status" value="1"/>
</dbReference>
<dbReference type="InterPro" id="IPR024079">
    <property type="entry name" value="MetalloPept_cat_dom_sf"/>
</dbReference>
<dbReference type="Proteomes" id="UP000051790">
    <property type="component" value="Unassembled WGS sequence"/>
</dbReference>
<dbReference type="Gene3D" id="1.10.1380.10">
    <property type="entry name" value="Neutral endopeptidase , domain2"/>
    <property type="match status" value="1"/>
</dbReference>
<evidence type="ECO:0000256" key="4">
    <source>
        <dbReference type="ARBA" id="ARBA00022723"/>
    </source>
</evidence>